<keyword evidence="7 11" id="KW-0853">WD repeat</keyword>
<dbReference type="PANTHER" id="PTHR44111:SF1">
    <property type="entry name" value="ELONGATOR COMPLEX PROTEIN 2"/>
    <property type="match status" value="1"/>
</dbReference>
<name>A0AA40B3Z4_9PEZI</name>
<evidence type="ECO:0000313" key="14">
    <source>
        <dbReference type="Proteomes" id="UP001172101"/>
    </source>
</evidence>
<feature type="repeat" description="WD" evidence="11">
    <location>
        <begin position="53"/>
        <end position="94"/>
    </location>
</feature>
<evidence type="ECO:0000256" key="10">
    <source>
        <dbReference type="ARBA" id="ARBA00023242"/>
    </source>
</evidence>
<dbReference type="PROSITE" id="PS50294">
    <property type="entry name" value="WD_REPEATS_REGION"/>
    <property type="match status" value="2"/>
</dbReference>
<dbReference type="InterPro" id="IPR037289">
    <property type="entry name" value="Elp2"/>
</dbReference>
<keyword evidence="9" id="KW-0677">Repeat</keyword>
<evidence type="ECO:0000256" key="8">
    <source>
        <dbReference type="ARBA" id="ARBA00022694"/>
    </source>
</evidence>
<evidence type="ECO:0000256" key="5">
    <source>
        <dbReference type="ARBA" id="ARBA00020267"/>
    </source>
</evidence>
<dbReference type="InterPro" id="IPR036322">
    <property type="entry name" value="WD40_repeat_dom_sf"/>
</dbReference>
<dbReference type="GeneID" id="85324480"/>
<gene>
    <name evidence="13" type="ORF">B0T26DRAFT_693712</name>
</gene>
<dbReference type="PROSITE" id="PS50082">
    <property type="entry name" value="WD_REPEATS_2"/>
    <property type="match status" value="3"/>
</dbReference>
<dbReference type="Gene3D" id="2.130.10.10">
    <property type="entry name" value="YVTN repeat-like/Quinoprotein amine dehydrogenase"/>
    <property type="match status" value="4"/>
</dbReference>
<feature type="repeat" description="WD" evidence="11">
    <location>
        <begin position="217"/>
        <end position="264"/>
    </location>
</feature>
<dbReference type="SMART" id="SM00320">
    <property type="entry name" value="WD40"/>
    <property type="match status" value="12"/>
</dbReference>
<evidence type="ECO:0000256" key="4">
    <source>
        <dbReference type="ARBA" id="ARBA00005881"/>
    </source>
</evidence>
<dbReference type="AlphaFoldDB" id="A0AA40B3Z4"/>
<comment type="caution">
    <text evidence="13">The sequence shown here is derived from an EMBL/GenBank/DDBJ whole genome shotgun (WGS) entry which is preliminary data.</text>
</comment>
<protein>
    <recommendedName>
        <fullName evidence="5">Elongator complex protein 2</fullName>
    </recommendedName>
</protein>
<evidence type="ECO:0000256" key="7">
    <source>
        <dbReference type="ARBA" id="ARBA00022574"/>
    </source>
</evidence>
<evidence type="ECO:0000256" key="12">
    <source>
        <dbReference type="SAM" id="MobiDB-lite"/>
    </source>
</evidence>
<evidence type="ECO:0000313" key="13">
    <source>
        <dbReference type="EMBL" id="KAK0727256.1"/>
    </source>
</evidence>
<keyword evidence="14" id="KW-1185">Reference proteome</keyword>
<sequence length="913" mass="97301">MAQATVESRYLSAGANRYTAATDWGDDGLVAFAADSNICIWNPAKSRGISHILSGHKAHVRAVKFLPKLPDDPSTSYLVSGGDDKALRLWALETAAPHGAASCLQTVEGHTAPINCIAALALGPDTGARPPRPIFVSGAADATIKVWTFGMDGLVLLQIIKTPKKYLPLALALSPLGDDGLGIVLAVAGTTNVVDIFTASKGETGDAAPQFTLQATLPGHENWVRSLDFVRESPEPGSDLLLASASQDKYIRLWRLHQGSALSALGAAGMAVSADALTPGNKIHKIAAGATKYCIMFEALLLGHEDWIYSAKWSRAPPAADDARGVGKLQLLSASADNSLSIWESDQDSGIWITGARLGEVSREKGATTATGSIGGFWTGLWSPSGTTVVTMGRTGSWRRWDYDAVEDMWKQNIAVSGHTRAVTGISWSRDGAYLLSTSSDQTTRVHAEWARPAATGSSLEKTWHEMSRPQIHGYDLNCIDSLGASSFVSGADEKLMRVFTEPKAVAVMLNRLTGAGTGDESQLAAFPNAANMPVLGLSNKAIDVVDDDDDDAALAQQQQHQLADDREAVDPANVVRKSALDIDHPPFEESLSRHTLWPEVEKLYGHGYEISCLATSHDGRLVASACKASSVNHAVIRLFETEHWTEIKPPLTAHSLTVTRLRFSPDDSHLLSVGRDRQWAIFARGPASTTEYKLLQANPKGHARMILDAAWAPPLPLPLPEAPQGEQQQEQQSLQLFATAGRDRQVITWVKWRPVAPGGGCKDEFVLAGLTLQGHAVTALDFFPTPSSADGSVLLAVGSEAGHLSLFSIAAEDGGGKVSLSRVASVAPELCLPKAVLQLAWRPPVGRHGGGEEGEASSETDGGSGGQQQQDNINHELAIAGADGSLRIYSVSLGRQMALPLRQASRDRESVE</sequence>
<dbReference type="GO" id="GO:0005634">
    <property type="term" value="C:nucleus"/>
    <property type="evidence" value="ECO:0007669"/>
    <property type="project" value="UniProtKB-SubCell"/>
</dbReference>
<evidence type="ECO:0000256" key="6">
    <source>
        <dbReference type="ARBA" id="ARBA00022490"/>
    </source>
</evidence>
<evidence type="ECO:0000256" key="1">
    <source>
        <dbReference type="ARBA" id="ARBA00004123"/>
    </source>
</evidence>
<dbReference type="PANTHER" id="PTHR44111">
    <property type="entry name" value="ELONGATOR COMPLEX PROTEIN 2"/>
    <property type="match status" value="1"/>
</dbReference>
<accession>A0AA40B3Z4</accession>
<evidence type="ECO:0000256" key="11">
    <source>
        <dbReference type="PROSITE-ProRule" id="PRU00221"/>
    </source>
</evidence>
<comment type="similarity">
    <text evidence="4">Belongs to the WD repeat ELP2 family.</text>
</comment>
<feature type="repeat" description="WD" evidence="11">
    <location>
        <begin position="416"/>
        <end position="446"/>
    </location>
</feature>
<feature type="region of interest" description="Disordered" evidence="12">
    <location>
        <begin position="844"/>
        <end position="871"/>
    </location>
</feature>
<organism evidence="13 14">
    <name type="scientific">Lasiosphaeria miniovina</name>
    <dbReference type="NCBI Taxonomy" id="1954250"/>
    <lineage>
        <taxon>Eukaryota</taxon>
        <taxon>Fungi</taxon>
        <taxon>Dikarya</taxon>
        <taxon>Ascomycota</taxon>
        <taxon>Pezizomycotina</taxon>
        <taxon>Sordariomycetes</taxon>
        <taxon>Sordariomycetidae</taxon>
        <taxon>Sordariales</taxon>
        <taxon>Lasiosphaeriaceae</taxon>
        <taxon>Lasiosphaeria</taxon>
    </lineage>
</organism>
<evidence type="ECO:0000256" key="2">
    <source>
        <dbReference type="ARBA" id="ARBA00004496"/>
    </source>
</evidence>
<comment type="subcellular location">
    <subcellularLocation>
        <location evidence="2">Cytoplasm</location>
    </subcellularLocation>
    <subcellularLocation>
        <location evidence="1">Nucleus</location>
    </subcellularLocation>
</comment>
<evidence type="ECO:0000256" key="3">
    <source>
        <dbReference type="ARBA" id="ARBA00005043"/>
    </source>
</evidence>
<comment type="pathway">
    <text evidence="3">tRNA modification; 5-methoxycarbonylmethyl-2-thiouridine-tRNA biosynthesis.</text>
</comment>
<keyword evidence="8" id="KW-0819">tRNA processing</keyword>
<proteinExistence type="inferred from homology"/>
<dbReference type="EMBL" id="JAUIRO010000002">
    <property type="protein sequence ID" value="KAK0727256.1"/>
    <property type="molecule type" value="Genomic_DNA"/>
</dbReference>
<dbReference type="SUPFAM" id="SSF50978">
    <property type="entry name" value="WD40 repeat-like"/>
    <property type="match status" value="3"/>
</dbReference>
<dbReference type="FunFam" id="2.130.10.10:FF:000400">
    <property type="entry name" value="Elongator acetyltransferase complex subunit 2"/>
    <property type="match status" value="1"/>
</dbReference>
<dbReference type="GO" id="GO:0005737">
    <property type="term" value="C:cytoplasm"/>
    <property type="evidence" value="ECO:0007669"/>
    <property type="project" value="UniProtKB-SubCell"/>
</dbReference>
<dbReference type="GO" id="GO:0033588">
    <property type="term" value="C:elongator holoenzyme complex"/>
    <property type="evidence" value="ECO:0007669"/>
    <property type="project" value="InterPro"/>
</dbReference>
<keyword evidence="6" id="KW-0963">Cytoplasm</keyword>
<dbReference type="Pfam" id="PF00400">
    <property type="entry name" value="WD40"/>
    <property type="match status" value="6"/>
</dbReference>
<evidence type="ECO:0000256" key="9">
    <source>
        <dbReference type="ARBA" id="ARBA00022737"/>
    </source>
</evidence>
<dbReference type="GO" id="GO:0002098">
    <property type="term" value="P:tRNA wobble uridine modification"/>
    <property type="evidence" value="ECO:0007669"/>
    <property type="project" value="InterPro"/>
</dbReference>
<dbReference type="RefSeq" id="XP_060300112.1">
    <property type="nucleotide sequence ID" value="XM_060441210.1"/>
</dbReference>
<reference evidence="13" key="1">
    <citation type="submission" date="2023-06" db="EMBL/GenBank/DDBJ databases">
        <title>Genome-scale phylogeny and comparative genomics of the fungal order Sordariales.</title>
        <authorList>
            <consortium name="Lawrence Berkeley National Laboratory"/>
            <person name="Hensen N."/>
            <person name="Bonometti L."/>
            <person name="Westerberg I."/>
            <person name="Brannstrom I.O."/>
            <person name="Guillou S."/>
            <person name="Cros-Aarteil S."/>
            <person name="Calhoun S."/>
            <person name="Haridas S."/>
            <person name="Kuo A."/>
            <person name="Mondo S."/>
            <person name="Pangilinan J."/>
            <person name="Riley R."/>
            <person name="LaButti K."/>
            <person name="Andreopoulos B."/>
            <person name="Lipzen A."/>
            <person name="Chen C."/>
            <person name="Yanf M."/>
            <person name="Daum C."/>
            <person name="Ng V."/>
            <person name="Clum A."/>
            <person name="Steindorff A."/>
            <person name="Ohm R."/>
            <person name="Martin F."/>
            <person name="Silar P."/>
            <person name="Natvig D."/>
            <person name="Lalanne C."/>
            <person name="Gautier V."/>
            <person name="Ament-velasquez S.L."/>
            <person name="Kruys A."/>
            <person name="Hutchinson M.I."/>
            <person name="Powell A.J."/>
            <person name="Barry K."/>
            <person name="Miller A.N."/>
            <person name="Grigoriev I.V."/>
            <person name="Debuchy R."/>
            <person name="Gladieux P."/>
            <person name="Thoren M.H."/>
            <person name="Johannesson H."/>
        </authorList>
    </citation>
    <scope>NUCLEOTIDE SEQUENCE</scope>
    <source>
        <strain evidence="13">SMH2392-1A</strain>
    </source>
</reference>
<dbReference type="InterPro" id="IPR015943">
    <property type="entry name" value="WD40/YVTN_repeat-like_dom_sf"/>
</dbReference>
<keyword evidence="10" id="KW-0539">Nucleus</keyword>
<dbReference type="InterPro" id="IPR001680">
    <property type="entry name" value="WD40_rpt"/>
</dbReference>
<dbReference type="Proteomes" id="UP001172101">
    <property type="component" value="Unassembled WGS sequence"/>
</dbReference>